<keyword evidence="2" id="KW-0808">Transferase</keyword>
<dbReference type="InterPro" id="IPR041280">
    <property type="entry name" value="Big_10"/>
</dbReference>
<feature type="region of interest" description="Disordered" evidence="8">
    <location>
        <begin position="427"/>
        <end position="448"/>
    </location>
</feature>
<dbReference type="RefSeq" id="WP_344972826.1">
    <property type="nucleotide sequence ID" value="NZ_BAABDD010000016.1"/>
</dbReference>
<feature type="chain" id="PRO_5046456456" evidence="9">
    <location>
        <begin position="33"/>
        <end position="448"/>
    </location>
</feature>
<feature type="active site" description="Nucleophile" evidence="7">
    <location>
        <position position="376"/>
    </location>
</feature>
<dbReference type="CDD" id="cd16913">
    <property type="entry name" value="YkuD_like"/>
    <property type="match status" value="1"/>
</dbReference>
<dbReference type="PROSITE" id="PS51257">
    <property type="entry name" value="PROKAR_LIPOPROTEIN"/>
    <property type="match status" value="1"/>
</dbReference>
<dbReference type="Proteomes" id="UP001500908">
    <property type="component" value="Unassembled WGS sequence"/>
</dbReference>
<feature type="compositionally biased region" description="Low complexity" evidence="8">
    <location>
        <begin position="81"/>
        <end position="111"/>
    </location>
</feature>
<evidence type="ECO:0000256" key="8">
    <source>
        <dbReference type="SAM" id="MobiDB-lite"/>
    </source>
</evidence>
<keyword evidence="5" id="KW-0012">Acyltransferase</keyword>
<protein>
    <submittedName>
        <fullName evidence="11">Ig-like domain-containing protein</fullName>
    </submittedName>
</protein>
<dbReference type="InterPro" id="IPR038063">
    <property type="entry name" value="Transpep_catalytic_dom"/>
</dbReference>
<evidence type="ECO:0000256" key="4">
    <source>
        <dbReference type="ARBA" id="ARBA00022984"/>
    </source>
</evidence>
<dbReference type="PANTHER" id="PTHR30582">
    <property type="entry name" value="L,D-TRANSPEPTIDASE"/>
    <property type="match status" value="1"/>
</dbReference>
<dbReference type="InterPro" id="IPR005490">
    <property type="entry name" value="LD_TPept_cat_dom"/>
</dbReference>
<comment type="caution">
    <text evidence="11">The sequence shown here is derived from an EMBL/GenBank/DDBJ whole genome shotgun (WGS) entry which is preliminary data.</text>
</comment>
<gene>
    <name evidence="11" type="ORF">GCM10022402_33090</name>
</gene>
<dbReference type="InterPro" id="IPR050979">
    <property type="entry name" value="LD-transpeptidase"/>
</dbReference>
<keyword evidence="12" id="KW-1185">Reference proteome</keyword>
<evidence type="ECO:0000256" key="1">
    <source>
        <dbReference type="ARBA" id="ARBA00004752"/>
    </source>
</evidence>
<feature type="signal peptide" evidence="9">
    <location>
        <begin position="1"/>
        <end position="32"/>
    </location>
</feature>
<dbReference type="PANTHER" id="PTHR30582:SF2">
    <property type="entry name" value="L,D-TRANSPEPTIDASE YCIB-RELATED"/>
    <property type="match status" value="1"/>
</dbReference>
<feature type="region of interest" description="Disordered" evidence="8">
    <location>
        <begin position="81"/>
        <end position="125"/>
    </location>
</feature>
<feature type="domain" description="L,D-TPase catalytic" evidence="10">
    <location>
        <begin position="273"/>
        <end position="400"/>
    </location>
</feature>
<dbReference type="Gene3D" id="2.60.40.3710">
    <property type="match status" value="1"/>
</dbReference>
<proteinExistence type="predicted"/>
<evidence type="ECO:0000256" key="5">
    <source>
        <dbReference type="ARBA" id="ARBA00023315"/>
    </source>
</evidence>
<keyword evidence="3 7" id="KW-0133">Cell shape</keyword>
<evidence type="ECO:0000256" key="2">
    <source>
        <dbReference type="ARBA" id="ARBA00022679"/>
    </source>
</evidence>
<evidence type="ECO:0000256" key="6">
    <source>
        <dbReference type="ARBA" id="ARBA00023316"/>
    </source>
</evidence>
<dbReference type="Pfam" id="PF03734">
    <property type="entry name" value="YkuD"/>
    <property type="match status" value="1"/>
</dbReference>
<dbReference type="Pfam" id="PF17964">
    <property type="entry name" value="Big_10"/>
    <property type="match status" value="1"/>
</dbReference>
<dbReference type="EMBL" id="BAABDD010000016">
    <property type="protein sequence ID" value="GAA3751369.1"/>
    <property type="molecule type" value="Genomic_DNA"/>
</dbReference>
<feature type="active site" description="Proton donor/acceptor" evidence="7">
    <location>
        <position position="359"/>
    </location>
</feature>
<evidence type="ECO:0000256" key="3">
    <source>
        <dbReference type="ARBA" id="ARBA00022960"/>
    </source>
</evidence>
<evidence type="ECO:0000313" key="11">
    <source>
        <dbReference type="EMBL" id="GAA3751369.1"/>
    </source>
</evidence>
<dbReference type="SUPFAM" id="SSF141523">
    <property type="entry name" value="L,D-transpeptidase catalytic domain-like"/>
    <property type="match status" value="1"/>
</dbReference>
<name>A0ABP7FY18_9ACTN</name>
<keyword evidence="4 7" id="KW-0573">Peptidoglycan synthesis</keyword>
<comment type="pathway">
    <text evidence="1 7">Cell wall biogenesis; peptidoglycan biosynthesis.</text>
</comment>
<evidence type="ECO:0000256" key="9">
    <source>
        <dbReference type="SAM" id="SignalP"/>
    </source>
</evidence>
<dbReference type="Gene3D" id="2.40.440.10">
    <property type="entry name" value="L,D-transpeptidase catalytic domain-like"/>
    <property type="match status" value="1"/>
</dbReference>
<reference evidence="12" key="1">
    <citation type="journal article" date="2019" name="Int. J. Syst. Evol. Microbiol.">
        <title>The Global Catalogue of Microorganisms (GCM) 10K type strain sequencing project: providing services to taxonomists for standard genome sequencing and annotation.</title>
        <authorList>
            <consortium name="The Broad Institute Genomics Platform"/>
            <consortium name="The Broad Institute Genome Sequencing Center for Infectious Disease"/>
            <person name="Wu L."/>
            <person name="Ma J."/>
        </authorList>
    </citation>
    <scope>NUCLEOTIDE SEQUENCE [LARGE SCALE GENOMIC DNA]</scope>
    <source>
        <strain evidence="12">JCM 17137</strain>
    </source>
</reference>
<evidence type="ECO:0000256" key="7">
    <source>
        <dbReference type="PROSITE-ProRule" id="PRU01373"/>
    </source>
</evidence>
<dbReference type="CDD" id="cd13432">
    <property type="entry name" value="LDT_IgD_like_2"/>
    <property type="match status" value="1"/>
</dbReference>
<keyword evidence="9" id="KW-0732">Signal</keyword>
<dbReference type="Gene3D" id="2.60.40.3780">
    <property type="match status" value="1"/>
</dbReference>
<sequence>MRGRFKRTDARKAGAALAGVALLVAGCSSNDADNAEEAAVNQGPLQLVVAPEDGATDVAPDTPITVTATNGTITDVQVTQSARGEAQAGASAQASPAVQASPAAAASPDEATGADRMTGTLSTDKSEWVSDWTMAPGSNVTVAATAENSDGETREAVSTFATVRAEAGNRLEVASNFPQSGDTVGIGMPVIVNFDSPVTNKAAVEAAMEVTSEKPTEGAWNWFGDKMAVFRPKEYWEPLQRVWVDLHLAGVPGGEERYGIENHRIEFEVGRAQSAAIDNSTHQMVIERAGERIKEFPISMGDASEQRYTTTSGTHLMMNRHRDMVMDSASVGVPPGSPGYYRVDVEYAIRFSDSGEFTHAAPWNNQLGESNESHGCVNMSTEDAKWLYENTLKGDPLIIEGTDRELEVSNGWGYWQRSWQEWLEHSNLGKPDRTGEPGSPGAPHSLAE</sequence>
<evidence type="ECO:0000259" key="10">
    <source>
        <dbReference type="PROSITE" id="PS52029"/>
    </source>
</evidence>
<evidence type="ECO:0000313" key="12">
    <source>
        <dbReference type="Proteomes" id="UP001500908"/>
    </source>
</evidence>
<accession>A0ABP7FY18</accession>
<dbReference type="PROSITE" id="PS52029">
    <property type="entry name" value="LD_TPASE"/>
    <property type="match status" value="1"/>
</dbReference>
<keyword evidence="6 7" id="KW-0961">Cell wall biogenesis/degradation</keyword>
<organism evidence="11 12">
    <name type="scientific">Salinactinospora qingdaonensis</name>
    <dbReference type="NCBI Taxonomy" id="702744"/>
    <lineage>
        <taxon>Bacteria</taxon>
        <taxon>Bacillati</taxon>
        <taxon>Actinomycetota</taxon>
        <taxon>Actinomycetes</taxon>
        <taxon>Streptosporangiales</taxon>
        <taxon>Nocardiopsidaceae</taxon>
        <taxon>Salinactinospora</taxon>
    </lineage>
</organism>